<evidence type="ECO:0000256" key="2">
    <source>
        <dbReference type="ARBA" id="ARBA00023002"/>
    </source>
</evidence>
<comment type="similarity">
    <text evidence="1">Belongs to the aldehyde dehydrogenase family.</text>
</comment>
<accession>A0AAJ0DE31</accession>
<proteinExistence type="inferred from homology"/>
<dbReference type="EMBL" id="JAWDJX010000022">
    <property type="protein sequence ID" value="KAK3052176.1"/>
    <property type="molecule type" value="Genomic_DNA"/>
</dbReference>
<dbReference type="GO" id="GO:0004029">
    <property type="term" value="F:aldehyde dehydrogenase (NAD+) activity"/>
    <property type="evidence" value="ECO:0007669"/>
    <property type="project" value="UniProtKB-EC"/>
</dbReference>
<dbReference type="PROSITE" id="PS00070">
    <property type="entry name" value="ALDEHYDE_DEHYDR_CYS"/>
    <property type="match status" value="1"/>
</dbReference>
<keyword evidence="7" id="KW-1185">Reference proteome</keyword>
<dbReference type="Proteomes" id="UP001271007">
    <property type="component" value="Unassembled WGS sequence"/>
</dbReference>
<name>A0AAJ0DE31_9PEZI</name>
<organism evidence="6 7">
    <name type="scientific">Extremus antarcticus</name>
    <dbReference type="NCBI Taxonomy" id="702011"/>
    <lineage>
        <taxon>Eukaryota</taxon>
        <taxon>Fungi</taxon>
        <taxon>Dikarya</taxon>
        <taxon>Ascomycota</taxon>
        <taxon>Pezizomycotina</taxon>
        <taxon>Dothideomycetes</taxon>
        <taxon>Dothideomycetidae</taxon>
        <taxon>Mycosphaerellales</taxon>
        <taxon>Extremaceae</taxon>
        <taxon>Extremus</taxon>
    </lineage>
</organism>
<evidence type="ECO:0000256" key="3">
    <source>
        <dbReference type="ARBA" id="ARBA00024226"/>
    </source>
</evidence>
<dbReference type="InterPro" id="IPR016160">
    <property type="entry name" value="Ald_DH_CS_CYS"/>
</dbReference>
<dbReference type="Pfam" id="PF00171">
    <property type="entry name" value="Aldedh"/>
    <property type="match status" value="2"/>
</dbReference>
<dbReference type="InterPro" id="IPR016161">
    <property type="entry name" value="Ald_DH/histidinol_DH"/>
</dbReference>
<dbReference type="CDD" id="cd07106">
    <property type="entry name" value="ALDH_AldA-AAD23400"/>
    <property type="match status" value="1"/>
</dbReference>
<dbReference type="Gene3D" id="3.40.605.10">
    <property type="entry name" value="Aldehyde Dehydrogenase, Chain A, domain 1"/>
    <property type="match status" value="2"/>
</dbReference>
<comment type="caution">
    <text evidence="6">The sequence shown here is derived from an EMBL/GenBank/DDBJ whole genome shotgun (WGS) entry which is preliminary data.</text>
</comment>
<dbReference type="InterPro" id="IPR016162">
    <property type="entry name" value="Ald_DH_N"/>
</dbReference>
<evidence type="ECO:0000313" key="6">
    <source>
        <dbReference type="EMBL" id="KAK3052176.1"/>
    </source>
</evidence>
<dbReference type="InterPro" id="IPR044086">
    <property type="entry name" value="LUC3-like"/>
</dbReference>
<evidence type="ECO:0000313" key="7">
    <source>
        <dbReference type="Proteomes" id="UP001271007"/>
    </source>
</evidence>
<dbReference type="EC" id="1.2.1.3" evidence="3"/>
<dbReference type="InterPro" id="IPR016163">
    <property type="entry name" value="Ald_DH_C"/>
</dbReference>
<dbReference type="SUPFAM" id="SSF53720">
    <property type="entry name" value="ALDH-like"/>
    <property type="match status" value="1"/>
</dbReference>
<dbReference type="AlphaFoldDB" id="A0AAJ0DE31"/>
<feature type="domain" description="Aldehyde dehydrogenase" evidence="5">
    <location>
        <begin position="130"/>
        <end position="437"/>
    </location>
</feature>
<sequence>MPQLMFAVEWDVFSNIRNSKTQHHGVNPSTGEQLWTVPLATKSDLDDAVRSARRAFESFSQTSLEERKMLLSAFRDCLLANAERMTDLLCAETGKPPSVAEWETKGIAEWFDHHLALQMPEERVEDEEKIVHTRYQGNAIIVKPSPFSPYSTLKIVELAQSIFEPGVIQALGGDDNLGPMMTSDQDIAKISFTGSTHVGKKLMAACAGTVKHVTLEPGGNDACIVRPDVDIAATAMEVATGAFQNSGQICVGTKRIYIHDDIYDDFLKEMVKYTEHIDIGNPESGALMGPIQNSMQFDRVKEFFRDTKVRGYQVATGEPYIDTSKGFFILPAIVDNPPDESLIVTEEPFGPIVPTLRWRDEDDVIRRANDTTTGLGASVWSKDVARAERLGTRPQCGSVWINSYGKPSPMGYFRGHKESGIGGEWGTEGLRSYCNAQVMHTYKS</sequence>
<evidence type="ECO:0000256" key="4">
    <source>
        <dbReference type="ARBA" id="ARBA00049194"/>
    </source>
</evidence>
<evidence type="ECO:0000256" key="1">
    <source>
        <dbReference type="ARBA" id="ARBA00009986"/>
    </source>
</evidence>
<reference evidence="6" key="1">
    <citation type="submission" date="2023-04" db="EMBL/GenBank/DDBJ databases">
        <title>Black Yeasts Isolated from many extreme environments.</title>
        <authorList>
            <person name="Coleine C."/>
            <person name="Stajich J.E."/>
            <person name="Selbmann L."/>
        </authorList>
    </citation>
    <scope>NUCLEOTIDE SEQUENCE</scope>
    <source>
        <strain evidence="6">CCFEE 5312</strain>
    </source>
</reference>
<evidence type="ECO:0000259" key="5">
    <source>
        <dbReference type="Pfam" id="PF00171"/>
    </source>
</evidence>
<dbReference type="PANTHER" id="PTHR11699">
    <property type="entry name" value="ALDEHYDE DEHYDROGENASE-RELATED"/>
    <property type="match status" value="1"/>
</dbReference>
<dbReference type="FunFam" id="3.40.309.10:FF:000009">
    <property type="entry name" value="Aldehyde dehydrogenase A"/>
    <property type="match status" value="1"/>
</dbReference>
<dbReference type="InterPro" id="IPR015590">
    <property type="entry name" value="Aldehyde_DH_dom"/>
</dbReference>
<gene>
    <name evidence="6" type="ORF">LTR09_006768</name>
</gene>
<protein>
    <recommendedName>
        <fullName evidence="3">aldehyde dehydrogenase (NAD(+))</fullName>
        <ecNumber evidence="3">1.2.1.3</ecNumber>
    </recommendedName>
</protein>
<comment type="catalytic activity">
    <reaction evidence="4">
        <text>an aldehyde + NAD(+) + H2O = a carboxylate + NADH + 2 H(+)</text>
        <dbReference type="Rhea" id="RHEA:16185"/>
        <dbReference type="ChEBI" id="CHEBI:15377"/>
        <dbReference type="ChEBI" id="CHEBI:15378"/>
        <dbReference type="ChEBI" id="CHEBI:17478"/>
        <dbReference type="ChEBI" id="CHEBI:29067"/>
        <dbReference type="ChEBI" id="CHEBI:57540"/>
        <dbReference type="ChEBI" id="CHEBI:57945"/>
        <dbReference type="EC" id="1.2.1.3"/>
    </reaction>
</comment>
<keyword evidence="2" id="KW-0560">Oxidoreductase</keyword>
<feature type="domain" description="Aldehyde dehydrogenase" evidence="5">
    <location>
        <begin position="21"/>
        <end position="116"/>
    </location>
</feature>
<dbReference type="Gene3D" id="3.40.309.10">
    <property type="entry name" value="Aldehyde Dehydrogenase, Chain A, domain 2"/>
    <property type="match status" value="1"/>
</dbReference>